<comment type="similarity">
    <text evidence="1">In the C-terminal section; belongs to the class-I pyridoxal-phosphate-dependent aminotransferase family.</text>
</comment>
<dbReference type="Gene3D" id="1.10.10.10">
    <property type="entry name" value="Winged helix-like DNA-binding domain superfamily/Winged helix DNA-binding domain"/>
    <property type="match status" value="1"/>
</dbReference>
<feature type="domain" description="HTH gntR-type" evidence="7">
    <location>
        <begin position="10"/>
        <end position="78"/>
    </location>
</feature>
<evidence type="ECO:0000313" key="8">
    <source>
        <dbReference type="EMBL" id="MFC6163484.1"/>
    </source>
</evidence>
<keyword evidence="3" id="KW-0663">Pyridoxal phosphate</keyword>
<dbReference type="InterPro" id="IPR036390">
    <property type="entry name" value="WH_DNA-bd_sf"/>
</dbReference>
<sequence length="449" mass="50391">MLIIDRESQEQIYHQLYRQIRAEIETGIRQPGQAVASTRFLAQTLAVSRNTVDHAYQDLVAEGYLISKPGAGYHVVQQLPSLTATVTPLTPISQPRFEFDFTEDYDHLQLFPKNAWQTAEQAVMFSGLSHIQPANGDPKYRQQLTHYLARLKGIHANANQIVVTSGFNEAAGIIANLIPDLATSQLAIAEPIAPNAREVWSRLGVTTINFQDFTSLPSALGYVLAPTHNFPDGQGLSRQQRQQLAAQLNAHQRYLIELDTDGTLTYDGQPAPAIHHYLRGQRSFYYTNYDDTLGSALCMGILVLPVELIPRYQAQYGQLPNRNSQWQQLILSRLIANDALERHIRQLTIVYHNRRQLLQQTCATYFGDQVQLIDAAAGTFVVLQLQTNQSIADLIDQAAQAGIGLVNPDRCWHDNRPHHQQVVLSFRQVTDDQLVAGIQKLATVWQLTT</sequence>
<dbReference type="PANTHER" id="PTHR46577:SF1">
    <property type="entry name" value="HTH-TYPE TRANSCRIPTIONAL REGULATORY PROTEIN GABR"/>
    <property type="match status" value="1"/>
</dbReference>
<organism evidence="8 9">
    <name type="scientific">Lactiplantibacillus dongliensis</name>
    <dbReference type="NCBI Taxonomy" id="2559919"/>
    <lineage>
        <taxon>Bacteria</taxon>
        <taxon>Bacillati</taxon>
        <taxon>Bacillota</taxon>
        <taxon>Bacilli</taxon>
        <taxon>Lactobacillales</taxon>
        <taxon>Lactobacillaceae</taxon>
        <taxon>Lactiplantibacillus</taxon>
    </lineage>
</organism>
<reference evidence="9" key="1">
    <citation type="journal article" date="2019" name="Int. J. Syst. Evol. Microbiol.">
        <title>The Global Catalogue of Microorganisms (GCM) 10K type strain sequencing project: providing services to taxonomists for standard genome sequencing and annotation.</title>
        <authorList>
            <consortium name="The Broad Institute Genomics Platform"/>
            <consortium name="The Broad Institute Genome Sequencing Center for Infectious Disease"/>
            <person name="Wu L."/>
            <person name="Ma J."/>
        </authorList>
    </citation>
    <scope>NUCLEOTIDE SEQUENCE [LARGE SCALE GENOMIC DNA]</scope>
    <source>
        <strain evidence="9">CCM 8932</strain>
    </source>
</reference>
<dbReference type="Gene3D" id="3.40.640.10">
    <property type="entry name" value="Type I PLP-dependent aspartate aminotransferase-like (Major domain)"/>
    <property type="match status" value="1"/>
</dbReference>
<proteinExistence type="inferred from homology"/>
<dbReference type="SUPFAM" id="SSF53383">
    <property type="entry name" value="PLP-dependent transferases"/>
    <property type="match status" value="1"/>
</dbReference>
<name>A0ABW1R0X2_9LACO</name>
<keyword evidence="6" id="KW-0804">Transcription</keyword>
<dbReference type="SMART" id="SM00345">
    <property type="entry name" value="HTH_GNTR"/>
    <property type="match status" value="1"/>
</dbReference>
<evidence type="ECO:0000313" key="9">
    <source>
        <dbReference type="Proteomes" id="UP001596253"/>
    </source>
</evidence>
<dbReference type="Pfam" id="PF00392">
    <property type="entry name" value="GntR"/>
    <property type="match status" value="1"/>
</dbReference>
<dbReference type="GO" id="GO:0008483">
    <property type="term" value="F:transaminase activity"/>
    <property type="evidence" value="ECO:0007669"/>
    <property type="project" value="UniProtKB-KW"/>
</dbReference>
<dbReference type="Pfam" id="PF00155">
    <property type="entry name" value="Aminotran_1_2"/>
    <property type="match status" value="1"/>
</dbReference>
<keyword evidence="5" id="KW-0238">DNA-binding</keyword>
<dbReference type="EMBL" id="JBHSSD010000009">
    <property type="protein sequence ID" value="MFC6163484.1"/>
    <property type="molecule type" value="Genomic_DNA"/>
</dbReference>
<dbReference type="CDD" id="cd07377">
    <property type="entry name" value="WHTH_GntR"/>
    <property type="match status" value="1"/>
</dbReference>
<keyword evidence="4" id="KW-0805">Transcription regulation</keyword>
<evidence type="ECO:0000259" key="7">
    <source>
        <dbReference type="PROSITE" id="PS50949"/>
    </source>
</evidence>
<dbReference type="InterPro" id="IPR051446">
    <property type="entry name" value="HTH_trans_reg/aminotransferase"/>
</dbReference>
<dbReference type="PROSITE" id="PS50949">
    <property type="entry name" value="HTH_GNTR"/>
    <property type="match status" value="1"/>
</dbReference>
<dbReference type="InterPro" id="IPR015424">
    <property type="entry name" value="PyrdxlP-dep_Trfase"/>
</dbReference>
<dbReference type="InterPro" id="IPR000524">
    <property type="entry name" value="Tscrpt_reg_HTH_GntR"/>
</dbReference>
<evidence type="ECO:0000256" key="5">
    <source>
        <dbReference type="ARBA" id="ARBA00023125"/>
    </source>
</evidence>
<accession>A0ABW1R0X2</accession>
<evidence type="ECO:0000256" key="2">
    <source>
        <dbReference type="ARBA" id="ARBA00022576"/>
    </source>
</evidence>
<evidence type="ECO:0000256" key="4">
    <source>
        <dbReference type="ARBA" id="ARBA00023015"/>
    </source>
</evidence>
<dbReference type="Proteomes" id="UP001596253">
    <property type="component" value="Unassembled WGS sequence"/>
</dbReference>
<dbReference type="InterPro" id="IPR015421">
    <property type="entry name" value="PyrdxlP-dep_Trfase_major"/>
</dbReference>
<dbReference type="SUPFAM" id="SSF46785">
    <property type="entry name" value="Winged helix' DNA-binding domain"/>
    <property type="match status" value="1"/>
</dbReference>
<comment type="caution">
    <text evidence="8">The sequence shown here is derived from an EMBL/GenBank/DDBJ whole genome shotgun (WGS) entry which is preliminary data.</text>
</comment>
<keyword evidence="2 8" id="KW-0032">Aminotransferase</keyword>
<dbReference type="InterPro" id="IPR004839">
    <property type="entry name" value="Aminotransferase_I/II_large"/>
</dbReference>
<dbReference type="PANTHER" id="PTHR46577">
    <property type="entry name" value="HTH-TYPE TRANSCRIPTIONAL REGULATORY PROTEIN GABR"/>
    <property type="match status" value="1"/>
</dbReference>
<gene>
    <name evidence="8" type="ORF">ACFP3T_02220</name>
</gene>
<keyword evidence="2 8" id="KW-0808">Transferase</keyword>
<keyword evidence="9" id="KW-1185">Reference proteome</keyword>
<dbReference type="InterPro" id="IPR036388">
    <property type="entry name" value="WH-like_DNA-bd_sf"/>
</dbReference>
<protein>
    <submittedName>
        <fullName evidence="8">PLP-dependent aminotransferase family protein</fullName>
    </submittedName>
</protein>
<evidence type="ECO:0000256" key="3">
    <source>
        <dbReference type="ARBA" id="ARBA00022898"/>
    </source>
</evidence>
<evidence type="ECO:0000256" key="6">
    <source>
        <dbReference type="ARBA" id="ARBA00023163"/>
    </source>
</evidence>
<evidence type="ECO:0000256" key="1">
    <source>
        <dbReference type="ARBA" id="ARBA00005384"/>
    </source>
</evidence>
<dbReference type="RefSeq" id="WP_171000995.1">
    <property type="nucleotide sequence ID" value="NZ_BJDK01000001.1"/>
</dbReference>